<evidence type="ECO:0000259" key="7">
    <source>
        <dbReference type="Pfam" id="PF17917"/>
    </source>
</evidence>
<evidence type="ECO:0000313" key="9">
    <source>
        <dbReference type="Proteomes" id="UP001558613"/>
    </source>
</evidence>
<evidence type="ECO:0000313" key="8">
    <source>
        <dbReference type="EMBL" id="KAL1252199.1"/>
    </source>
</evidence>
<keyword evidence="4" id="KW-0255">Endonuclease</keyword>
<evidence type="ECO:0000256" key="4">
    <source>
        <dbReference type="ARBA" id="ARBA00022759"/>
    </source>
</evidence>
<keyword evidence="3" id="KW-0540">Nuclease</keyword>
<accession>A0ABR3LH17</accession>
<dbReference type="SUPFAM" id="SSF56672">
    <property type="entry name" value="DNA/RNA polymerases"/>
    <property type="match status" value="1"/>
</dbReference>
<dbReference type="InterPro" id="IPR050951">
    <property type="entry name" value="Retrovirus_Pol_polyprotein"/>
</dbReference>
<keyword evidence="5" id="KW-0378">Hydrolase</keyword>
<keyword evidence="1" id="KW-0808">Transferase</keyword>
<evidence type="ECO:0000256" key="6">
    <source>
        <dbReference type="ARBA" id="ARBA00022918"/>
    </source>
</evidence>
<evidence type="ECO:0000256" key="2">
    <source>
        <dbReference type="ARBA" id="ARBA00022695"/>
    </source>
</evidence>
<gene>
    <name evidence="8" type="ORF">QQF64_019995</name>
</gene>
<dbReference type="Gene3D" id="3.10.20.370">
    <property type="match status" value="1"/>
</dbReference>
<organism evidence="8 9">
    <name type="scientific">Cirrhinus molitorella</name>
    <name type="common">mud carp</name>
    <dbReference type="NCBI Taxonomy" id="172907"/>
    <lineage>
        <taxon>Eukaryota</taxon>
        <taxon>Metazoa</taxon>
        <taxon>Chordata</taxon>
        <taxon>Craniata</taxon>
        <taxon>Vertebrata</taxon>
        <taxon>Euteleostomi</taxon>
        <taxon>Actinopterygii</taxon>
        <taxon>Neopterygii</taxon>
        <taxon>Teleostei</taxon>
        <taxon>Ostariophysi</taxon>
        <taxon>Cypriniformes</taxon>
        <taxon>Cyprinidae</taxon>
        <taxon>Labeoninae</taxon>
        <taxon>Labeonini</taxon>
        <taxon>Cirrhinus</taxon>
    </lineage>
</organism>
<dbReference type="Proteomes" id="UP001558613">
    <property type="component" value="Unassembled WGS sequence"/>
</dbReference>
<feature type="domain" description="Reverse transcriptase RNase H-like" evidence="7">
    <location>
        <begin position="4"/>
        <end position="83"/>
    </location>
</feature>
<evidence type="ECO:0000256" key="5">
    <source>
        <dbReference type="ARBA" id="ARBA00022801"/>
    </source>
</evidence>
<keyword evidence="2" id="KW-0548">Nucleotidyltransferase</keyword>
<name>A0ABR3LH17_9TELE</name>
<evidence type="ECO:0000256" key="1">
    <source>
        <dbReference type="ARBA" id="ARBA00022679"/>
    </source>
</evidence>
<dbReference type="PANTHER" id="PTHR37984">
    <property type="entry name" value="PROTEIN CBG26694"/>
    <property type="match status" value="1"/>
</dbReference>
<protein>
    <recommendedName>
        <fullName evidence="7">Reverse transcriptase RNase H-like domain-containing protein</fullName>
    </recommendedName>
</protein>
<keyword evidence="9" id="KW-1185">Reference proteome</keyword>
<sequence>MTDVGKESVIAYGSHILTPTEKRWSTYDRELWAIVWSIRHFRPYLMGSSFQIVTDHKPLLNLRQMVLNGDPTGRRARWALEIDLYDWIVEYRHGPKHVNADAMSRRPDRNGSIPDGLEIEPVNFVSASTQTEVIEITSYFCTNCFLWCRF</sequence>
<dbReference type="Pfam" id="PF17917">
    <property type="entry name" value="RT_RNaseH"/>
    <property type="match status" value="1"/>
</dbReference>
<dbReference type="CDD" id="cd09274">
    <property type="entry name" value="RNase_HI_RT_Ty3"/>
    <property type="match status" value="1"/>
</dbReference>
<comment type="caution">
    <text evidence="8">The sequence shown here is derived from an EMBL/GenBank/DDBJ whole genome shotgun (WGS) entry which is preliminary data.</text>
</comment>
<keyword evidence="6" id="KW-0695">RNA-directed DNA polymerase</keyword>
<dbReference type="PANTHER" id="PTHR37984:SF5">
    <property type="entry name" value="PROTEIN NYNRIN-LIKE"/>
    <property type="match status" value="1"/>
</dbReference>
<reference evidence="8 9" key="1">
    <citation type="submission" date="2023-09" db="EMBL/GenBank/DDBJ databases">
        <authorList>
            <person name="Wang M."/>
        </authorList>
    </citation>
    <scope>NUCLEOTIDE SEQUENCE [LARGE SCALE GENOMIC DNA]</scope>
    <source>
        <strain evidence="8">GT-2023</strain>
        <tissue evidence="8">Liver</tissue>
    </source>
</reference>
<dbReference type="InterPro" id="IPR043502">
    <property type="entry name" value="DNA/RNA_pol_sf"/>
</dbReference>
<dbReference type="EMBL" id="JAYMGO010000022">
    <property type="protein sequence ID" value="KAL1252199.1"/>
    <property type="molecule type" value="Genomic_DNA"/>
</dbReference>
<dbReference type="InterPro" id="IPR041373">
    <property type="entry name" value="RT_RNaseH"/>
</dbReference>
<proteinExistence type="predicted"/>
<evidence type="ECO:0000256" key="3">
    <source>
        <dbReference type="ARBA" id="ARBA00022722"/>
    </source>
</evidence>